<reference evidence="2" key="1">
    <citation type="submission" date="2011-03" db="EMBL/GenBank/DDBJ databases">
        <title>The genome sequence of Vavraia culicis strain floridensis.</title>
        <authorList>
            <consortium name="The Broad Institute Genome Sequencing Platform"/>
            <person name="Cuomo C."/>
            <person name="Becnel J."/>
            <person name="Sanscrainte N."/>
            <person name="Young S.K."/>
            <person name="Zeng Q."/>
            <person name="Gargeya S."/>
            <person name="Fitzgerald M."/>
            <person name="Haas B."/>
            <person name="Abouelleil A."/>
            <person name="Alvarado L."/>
            <person name="Arachchi H.M."/>
            <person name="Berlin A."/>
            <person name="Chapman S.B."/>
            <person name="Gearin G."/>
            <person name="Goldberg J."/>
            <person name="Griggs A."/>
            <person name="Gujja S."/>
            <person name="Hansen M."/>
            <person name="Heiman D."/>
            <person name="Howarth C."/>
            <person name="Larimer J."/>
            <person name="Lui A."/>
            <person name="MacDonald P.J.P."/>
            <person name="McCowen C."/>
            <person name="Montmayeur A."/>
            <person name="Murphy C."/>
            <person name="Neiman D."/>
            <person name="Pearson M."/>
            <person name="Priest M."/>
            <person name="Roberts A."/>
            <person name="Saif S."/>
            <person name="Shea T."/>
            <person name="Sisk P."/>
            <person name="Stolte C."/>
            <person name="Sykes S."/>
            <person name="Wortman J."/>
            <person name="Nusbaum C."/>
            <person name="Birren B."/>
        </authorList>
    </citation>
    <scope>NUCLEOTIDE SEQUENCE [LARGE SCALE GENOMIC DNA]</scope>
    <source>
        <strain evidence="2">floridensis</strain>
    </source>
</reference>
<dbReference type="EMBL" id="GL877545">
    <property type="protein sequence ID" value="ELA45826.1"/>
    <property type="molecule type" value="Genomic_DNA"/>
</dbReference>
<dbReference type="Proteomes" id="UP000011081">
    <property type="component" value="Unassembled WGS sequence"/>
</dbReference>
<dbReference type="GeneID" id="19880544"/>
<sequence length="241" mass="27553">MFHNLCSCVSATITYILVFDSIVNEESKDFMVLSDLENKISTSFLEQLKPRMVMHSPTQYEAPAQMVNNCGQEQNGRLCNHRSGESSNANNVGCACKTGRKSVSDYIQTTYGTTFNILRAPFKRTFLEKLSGLTRNYVPTFDHDEIMDIMMIFDYSKASDLLAYAVVVYLMNNPELVNQIQRHDSAKFNSPKLNNFMISLAASFCFSERVYEWIVYQNSAFEYNCHIRSFLSTNCCIVTNQ</sequence>
<organism evidence="1 2">
    <name type="scientific">Vavraia culicis (isolate floridensis)</name>
    <name type="common">Microsporidian parasite</name>
    <dbReference type="NCBI Taxonomy" id="948595"/>
    <lineage>
        <taxon>Eukaryota</taxon>
        <taxon>Fungi</taxon>
        <taxon>Fungi incertae sedis</taxon>
        <taxon>Microsporidia</taxon>
        <taxon>Pleistophoridae</taxon>
        <taxon>Vavraia</taxon>
    </lineage>
</organism>
<protein>
    <submittedName>
        <fullName evidence="1">Uncharacterized protein</fullName>
    </submittedName>
</protein>
<dbReference type="HOGENOM" id="CLU_1152483_0_0_1"/>
<accession>L2GQ81</accession>
<evidence type="ECO:0000313" key="1">
    <source>
        <dbReference type="EMBL" id="ELA45826.1"/>
    </source>
</evidence>
<dbReference type="VEuPathDB" id="MicrosporidiaDB:VCUG_02686"/>
<dbReference type="InParanoid" id="L2GQ81"/>
<dbReference type="AlphaFoldDB" id="L2GQ81"/>
<name>L2GQ81_VAVCU</name>
<evidence type="ECO:0000313" key="2">
    <source>
        <dbReference type="Proteomes" id="UP000011081"/>
    </source>
</evidence>
<proteinExistence type="predicted"/>
<dbReference type="RefSeq" id="XP_008075695.1">
    <property type="nucleotide sequence ID" value="XM_008077504.1"/>
</dbReference>
<keyword evidence="2" id="KW-1185">Reference proteome</keyword>
<gene>
    <name evidence="1" type="ORF">VCUG_02686</name>
</gene>